<dbReference type="EMBL" id="JAUTAS010000001">
    <property type="protein sequence ID" value="MDQ1109343.1"/>
    <property type="molecule type" value="Genomic_DNA"/>
</dbReference>
<protein>
    <submittedName>
        <fullName evidence="1">Uncharacterized protein</fullName>
    </submittedName>
</protein>
<name>A0AAP5AJX1_9GAMM</name>
<organism evidence="1 2">
    <name type="scientific">Stenotrophomonas rhizophila</name>
    <dbReference type="NCBI Taxonomy" id="216778"/>
    <lineage>
        <taxon>Bacteria</taxon>
        <taxon>Pseudomonadati</taxon>
        <taxon>Pseudomonadota</taxon>
        <taxon>Gammaproteobacteria</taxon>
        <taxon>Lysobacterales</taxon>
        <taxon>Lysobacteraceae</taxon>
        <taxon>Stenotrophomonas</taxon>
    </lineage>
</organism>
<evidence type="ECO:0000313" key="2">
    <source>
        <dbReference type="Proteomes" id="UP001226084"/>
    </source>
</evidence>
<evidence type="ECO:0000313" key="1">
    <source>
        <dbReference type="EMBL" id="MDQ1109343.1"/>
    </source>
</evidence>
<comment type="caution">
    <text evidence="1">The sequence shown here is derived from an EMBL/GenBank/DDBJ whole genome shotgun (WGS) entry which is preliminary data.</text>
</comment>
<dbReference type="InterPro" id="IPR029058">
    <property type="entry name" value="AB_hydrolase_fold"/>
</dbReference>
<dbReference type="Gene3D" id="3.40.50.1820">
    <property type="entry name" value="alpha/beta hydrolase"/>
    <property type="match status" value="1"/>
</dbReference>
<proteinExistence type="predicted"/>
<sequence length="37" mass="4291">MPEKGIRGNSHFLFSDLNNVQIADLVSGFLQEKQWDR</sequence>
<reference evidence="1" key="1">
    <citation type="submission" date="2023-07" db="EMBL/GenBank/DDBJ databases">
        <title>Functional and genomic diversity of the sorghum phyllosphere microbiome.</title>
        <authorList>
            <person name="Shade A."/>
        </authorList>
    </citation>
    <scope>NUCLEOTIDE SEQUENCE</scope>
    <source>
        <strain evidence="1">SORGH_AS_0457</strain>
    </source>
</reference>
<accession>A0AAP5AJX1</accession>
<dbReference type="AlphaFoldDB" id="A0AAP5AJX1"/>
<gene>
    <name evidence="1" type="ORF">QE424_002502</name>
</gene>
<dbReference type="Proteomes" id="UP001226084">
    <property type="component" value="Unassembled WGS sequence"/>
</dbReference>